<dbReference type="SUPFAM" id="SSF57903">
    <property type="entry name" value="FYVE/PHD zinc finger"/>
    <property type="match status" value="1"/>
</dbReference>
<keyword evidence="6" id="KW-0539">Nucleus</keyword>
<feature type="binding site" evidence="8">
    <location>
        <position position="29"/>
    </location>
    <ligand>
        <name>Zn(2+)</name>
        <dbReference type="ChEBI" id="CHEBI:29105"/>
        <label>1</label>
    </ligand>
</feature>
<dbReference type="GO" id="GO:0008270">
    <property type="term" value="F:zinc ion binding"/>
    <property type="evidence" value="ECO:0007669"/>
    <property type="project" value="UniProtKB-KW"/>
</dbReference>
<dbReference type="Proteomes" id="UP000274922">
    <property type="component" value="Unassembled WGS sequence"/>
</dbReference>
<sequence>YCICQQPSHGRMIGCDNPTCAAAWFHFACAGMTAMPEGPWYCTECLVEGHG</sequence>
<evidence type="ECO:0000256" key="7">
    <source>
        <dbReference type="PIRSR" id="PIRSR628651-50"/>
    </source>
</evidence>
<gene>
    <name evidence="11" type="ORF">CXG81DRAFT_816</name>
</gene>
<keyword evidence="3 8" id="KW-0479">Metal-binding</keyword>
<dbReference type="InterPro" id="IPR059153">
    <property type="entry name" value="NSD_PHD-1st"/>
</dbReference>
<evidence type="ECO:0000256" key="4">
    <source>
        <dbReference type="ARBA" id="ARBA00022771"/>
    </source>
</evidence>
<feature type="binding site" evidence="8">
    <location>
        <position position="4"/>
    </location>
    <ligand>
        <name>Zn(2+)</name>
        <dbReference type="ChEBI" id="CHEBI:29105"/>
        <label>1</label>
    </ligand>
</feature>
<evidence type="ECO:0000256" key="6">
    <source>
        <dbReference type="ARBA" id="ARBA00023242"/>
    </source>
</evidence>
<dbReference type="InterPro" id="IPR019786">
    <property type="entry name" value="Zinc_finger_PHD-type_CS"/>
</dbReference>
<evidence type="ECO:0000256" key="5">
    <source>
        <dbReference type="ARBA" id="ARBA00022833"/>
    </source>
</evidence>
<proteinExistence type="inferred from homology"/>
<evidence type="ECO:0000313" key="11">
    <source>
        <dbReference type="EMBL" id="RKP00691.1"/>
    </source>
</evidence>
<dbReference type="InterPro" id="IPR028651">
    <property type="entry name" value="ING_fam"/>
</dbReference>
<dbReference type="STRING" id="1555241.A0A4P9X6R5"/>
<dbReference type="PANTHER" id="PTHR10333">
    <property type="entry name" value="INHIBITOR OF GROWTH PROTEIN"/>
    <property type="match status" value="1"/>
</dbReference>
<name>A0A4P9X6R5_9FUNG</name>
<feature type="binding site" evidence="8">
    <location>
        <position position="45"/>
    </location>
    <ligand>
        <name>Zn(2+)</name>
        <dbReference type="ChEBI" id="CHEBI:29105"/>
        <label>2</label>
    </ligand>
</feature>
<feature type="non-terminal residue" evidence="11">
    <location>
        <position position="1"/>
    </location>
</feature>
<dbReference type="InterPro" id="IPR019787">
    <property type="entry name" value="Znf_PHD-finger"/>
</dbReference>
<dbReference type="SMART" id="SM00249">
    <property type="entry name" value="PHD"/>
    <property type="match status" value="1"/>
</dbReference>
<comment type="subcellular location">
    <subcellularLocation>
        <location evidence="1">Nucleus</location>
    </subcellularLocation>
</comment>
<dbReference type="InterPro" id="IPR001965">
    <property type="entry name" value="Znf_PHD"/>
</dbReference>
<feature type="binding site" evidence="8">
    <location>
        <position position="15"/>
    </location>
    <ligand>
        <name>Zn(2+)</name>
        <dbReference type="ChEBI" id="CHEBI:29105"/>
        <label>2</label>
    </ligand>
</feature>
<feature type="binding site" evidence="8">
    <location>
        <position position="42"/>
    </location>
    <ligand>
        <name>Zn(2+)</name>
        <dbReference type="ChEBI" id="CHEBI:29105"/>
        <label>2</label>
    </ligand>
</feature>
<keyword evidence="5 8" id="KW-0862">Zinc</keyword>
<feature type="binding site" evidence="8">
    <location>
        <position position="26"/>
    </location>
    <ligand>
        <name>Zn(2+)</name>
        <dbReference type="ChEBI" id="CHEBI:29105"/>
        <label>1</label>
    </ligand>
</feature>
<dbReference type="OrthoDB" id="5411773at2759"/>
<evidence type="ECO:0000256" key="1">
    <source>
        <dbReference type="ARBA" id="ARBA00004123"/>
    </source>
</evidence>
<dbReference type="InterPro" id="IPR011011">
    <property type="entry name" value="Znf_FYVE_PHD"/>
</dbReference>
<dbReference type="Gene3D" id="3.30.40.10">
    <property type="entry name" value="Zinc/RING finger domain, C3HC4 (zinc finger)"/>
    <property type="match status" value="1"/>
</dbReference>
<evidence type="ECO:0000256" key="9">
    <source>
        <dbReference type="PROSITE-ProRule" id="PRU00146"/>
    </source>
</evidence>
<reference evidence="12" key="1">
    <citation type="journal article" date="2018" name="Nat. Microbiol.">
        <title>Leveraging single-cell genomics to expand the fungal tree of life.</title>
        <authorList>
            <person name="Ahrendt S.R."/>
            <person name="Quandt C.A."/>
            <person name="Ciobanu D."/>
            <person name="Clum A."/>
            <person name="Salamov A."/>
            <person name="Andreopoulos B."/>
            <person name="Cheng J.F."/>
            <person name="Woyke T."/>
            <person name="Pelin A."/>
            <person name="Henrissat B."/>
            <person name="Reynolds N.K."/>
            <person name="Benny G.L."/>
            <person name="Smith M.E."/>
            <person name="James T.Y."/>
            <person name="Grigoriev I.V."/>
        </authorList>
    </citation>
    <scope>NUCLEOTIDE SEQUENCE [LARGE SCALE GENOMIC DNA]</scope>
    <source>
        <strain evidence="12">ATCC 52028</strain>
    </source>
</reference>
<evidence type="ECO:0000256" key="2">
    <source>
        <dbReference type="ARBA" id="ARBA00010210"/>
    </source>
</evidence>
<organism evidence="11 12">
    <name type="scientific">Caulochytrium protostelioides</name>
    <dbReference type="NCBI Taxonomy" id="1555241"/>
    <lineage>
        <taxon>Eukaryota</taxon>
        <taxon>Fungi</taxon>
        <taxon>Fungi incertae sedis</taxon>
        <taxon>Chytridiomycota</taxon>
        <taxon>Chytridiomycota incertae sedis</taxon>
        <taxon>Chytridiomycetes</taxon>
        <taxon>Caulochytriales</taxon>
        <taxon>Caulochytriaceae</taxon>
        <taxon>Caulochytrium</taxon>
    </lineage>
</organism>
<dbReference type="EMBL" id="ML014203">
    <property type="protein sequence ID" value="RKP00691.1"/>
    <property type="molecule type" value="Genomic_DNA"/>
</dbReference>
<evidence type="ECO:0000313" key="12">
    <source>
        <dbReference type="Proteomes" id="UP000274922"/>
    </source>
</evidence>
<comment type="similarity">
    <text evidence="2">Belongs to the ING family.</text>
</comment>
<feature type="binding site" evidence="8">
    <location>
        <position position="2"/>
    </location>
    <ligand>
        <name>Zn(2+)</name>
        <dbReference type="ChEBI" id="CHEBI:29105"/>
        <label>1</label>
    </ligand>
</feature>
<dbReference type="PROSITE" id="PS01359">
    <property type="entry name" value="ZF_PHD_1"/>
    <property type="match status" value="1"/>
</dbReference>
<keyword evidence="12" id="KW-1185">Reference proteome</keyword>
<feature type="domain" description="PHD-type" evidence="10">
    <location>
        <begin position="1"/>
        <end position="48"/>
    </location>
</feature>
<feature type="binding site" evidence="8">
    <location>
        <position position="20"/>
    </location>
    <ligand>
        <name>Zn(2+)</name>
        <dbReference type="ChEBI" id="CHEBI:29105"/>
        <label>2</label>
    </ligand>
</feature>
<feature type="site" description="Histone H3K4me3 binding" evidence="7">
    <location>
        <position position="16"/>
    </location>
</feature>
<dbReference type="InterPro" id="IPR013083">
    <property type="entry name" value="Znf_RING/FYVE/PHD"/>
</dbReference>
<dbReference type="Pfam" id="PF23011">
    <property type="entry name" value="PHD-1st_NSD"/>
    <property type="match status" value="1"/>
</dbReference>
<protein>
    <recommendedName>
        <fullName evidence="10">PHD-type domain-containing protein</fullName>
    </recommendedName>
</protein>
<accession>A0A4P9X6R5</accession>
<feature type="site" description="Histone H3K4me3 binding" evidence="7">
    <location>
        <position position="1"/>
    </location>
</feature>
<feature type="non-terminal residue" evidence="11">
    <location>
        <position position="51"/>
    </location>
</feature>
<evidence type="ECO:0000259" key="10">
    <source>
        <dbReference type="PROSITE" id="PS50016"/>
    </source>
</evidence>
<feature type="site" description="Histone H3K4me3 binding" evidence="7">
    <location>
        <position position="12"/>
    </location>
</feature>
<keyword evidence="4 9" id="KW-0863">Zinc-finger</keyword>
<dbReference type="GO" id="GO:0005634">
    <property type="term" value="C:nucleus"/>
    <property type="evidence" value="ECO:0007669"/>
    <property type="project" value="UniProtKB-SubCell"/>
</dbReference>
<evidence type="ECO:0000256" key="3">
    <source>
        <dbReference type="ARBA" id="ARBA00022723"/>
    </source>
</evidence>
<dbReference type="PROSITE" id="PS50016">
    <property type="entry name" value="ZF_PHD_2"/>
    <property type="match status" value="1"/>
</dbReference>
<evidence type="ECO:0000256" key="8">
    <source>
        <dbReference type="PIRSR" id="PIRSR628651-51"/>
    </source>
</evidence>
<dbReference type="AlphaFoldDB" id="A0A4P9X6R5"/>
<feature type="site" description="Histone H3K4me3 binding" evidence="7">
    <location>
        <position position="24"/>
    </location>
</feature>